<proteinExistence type="predicted"/>
<name>A0A368N1I3_9FLAO</name>
<dbReference type="PROSITE" id="PS50835">
    <property type="entry name" value="IG_LIKE"/>
    <property type="match status" value="1"/>
</dbReference>
<dbReference type="AlphaFoldDB" id="A0A368N1I3"/>
<feature type="signal peptide" evidence="1">
    <location>
        <begin position="1"/>
        <end position="19"/>
    </location>
</feature>
<sequence length="1228" mass="129037">MKKTIVLILFFFFCSFVVAQRTQNKPKVATAATMKAGAFINVNTPAYPQSAYSIQDLIKNVLITGGSNCTANVTNVIVSPNLTATNTNRSWGYFNKGTTNFPFNDGVVLMTGPANTAGNSFIPNLSGNLSTAGDLDLANALGVANSELFDATYIQFDFTPVTSEIKFNYIFASEEYDGNYQCDFSDGFALLLKKVTDPTYTNIAVLPNGTPVRVTNIHPYVSPSCPAINQQYFGGYNSTNIETNFAGRTIPLTATATVVPGETYRFKMVLADYTDRQFDTGVFLQAGSFNIGVQLTDPSGNNLPSSISICEGSSQTLNASVAVPGATYQWFFNNNLIPGATSVSYTVSQPGVYSVEVHVPNTTCPGNASITVTTLPFPQALDASLSVCSASNTATFNLTSAQNSISTTPGVTFRYYTNLADATAGNNNFITNPTAYVSGNTTLFVRVIGTQCSDIAELQLTVEAQPATPVITASGTVICGTGSITLTSNYTNGNLWSTGETTQSINVTTPGVYALTNTVGLCASVSATITITGSADPNLQISGNMSFCAGDSTILTATAGGTGNTFLWSNGVAGSQITVTAPGTYTVTVTTPAGCQFQQSAIVTENPVPAVQNYLMNECSVTNTFTFDLTSAEPNISTTPGVTFTYYTNLADANAGNTNNITTPATYNSGNTIIYVRVSNGNCFQIAELQLIVTSTPAPVITQSAPAICGTDPVILTSNYATGNLWSTGETTQSITVTTPGNYSLTVSNGNCVSPSVSVNIAQNNNPNLSINGNTVICQGSSTTLTAVVTGTGYTFAWSNGSNAQTTSVNAAGTYSVTVTTPAGCQYTASATVTMDAPINIVIAQPAQITCINTSVTLNASASTFSQGQVNILWTASGGGNIVSGANTLTPVVNQGGNYTLTITNTFGNSCSQQQTVTVIENNQPPVIGLTAGSLTICQGESVVLTASGAQTYTWVGLTGSGNTQTVSPSVTTTYSVSGVGANGCEGTTASVTINVVPAIVSTLQDIQFCKGDSGTFDAGAGPGYTYLWNTGETSQTLQVDTAGTYTVTISNGVCSVQLTAEATYTPIPEIDEIIYEGNGLTINVKDVTAEMEYSIDNGINWQSSNVFGNILGNTTYYVSVRYKGVNCYATVEYLTFFVPNAITPNGDGVNDYVDFTAASKYKDFTATIYDRYGKEVFRSAPARTIWGGMYANAQVSTGTYWYQVTWIDPISKKTIIRKGWILVKNRE</sequence>
<evidence type="ECO:0000313" key="4">
    <source>
        <dbReference type="Proteomes" id="UP000252172"/>
    </source>
</evidence>
<keyword evidence="4" id="KW-1185">Reference proteome</keyword>
<dbReference type="Gene3D" id="2.60.40.10">
    <property type="entry name" value="Immunoglobulins"/>
    <property type="match status" value="2"/>
</dbReference>
<evidence type="ECO:0000256" key="1">
    <source>
        <dbReference type="SAM" id="SignalP"/>
    </source>
</evidence>
<dbReference type="InterPro" id="IPR049804">
    <property type="entry name" value="Choice_anch_L"/>
</dbReference>
<dbReference type="RefSeq" id="WP_114303009.1">
    <property type="nucleotide sequence ID" value="NZ_QPIE01000002.1"/>
</dbReference>
<dbReference type="InterPro" id="IPR007110">
    <property type="entry name" value="Ig-like_dom"/>
</dbReference>
<dbReference type="Proteomes" id="UP000252172">
    <property type="component" value="Unassembled WGS sequence"/>
</dbReference>
<reference evidence="3 4" key="1">
    <citation type="submission" date="2018-07" db="EMBL/GenBank/DDBJ databases">
        <title>Chryseobacterium lacus sp. nov., isolated from lake water.</title>
        <authorList>
            <person name="Li C.-M."/>
        </authorList>
    </citation>
    <scope>NUCLEOTIDE SEQUENCE [LARGE SCALE GENOMIC DNA]</scope>
    <source>
        <strain evidence="3 4">YLOS41</strain>
    </source>
</reference>
<dbReference type="OrthoDB" id="9765926at2"/>
<dbReference type="NCBIfam" id="NF038133">
    <property type="entry name" value="choice_anch_L"/>
    <property type="match status" value="1"/>
</dbReference>
<feature type="domain" description="Ig-like" evidence="2">
    <location>
        <begin position="298"/>
        <end position="406"/>
    </location>
</feature>
<dbReference type="NCBIfam" id="TIGR04131">
    <property type="entry name" value="Bac_Flav_CTERM"/>
    <property type="match status" value="1"/>
</dbReference>
<evidence type="ECO:0000313" key="3">
    <source>
        <dbReference type="EMBL" id="RCU44030.1"/>
    </source>
</evidence>
<evidence type="ECO:0000259" key="2">
    <source>
        <dbReference type="PROSITE" id="PS50835"/>
    </source>
</evidence>
<protein>
    <submittedName>
        <fullName evidence="3">Gliding motility protein</fullName>
    </submittedName>
</protein>
<organism evidence="3 4">
    <name type="scientific">Chryseobacterium lacus</name>
    <dbReference type="NCBI Taxonomy" id="2058346"/>
    <lineage>
        <taxon>Bacteria</taxon>
        <taxon>Pseudomonadati</taxon>
        <taxon>Bacteroidota</taxon>
        <taxon>Flavobacteriia</taxon>
        <taxon>Flavobacteriales</taxon>
        <taxon>Weeksellaceae</taxon>
        <taxon>Chryseobacterium group</taxon>
        <taxon>Chryseobacterium</taxon>
    </lineage>
</organism>
<feature type="chain" id="PRO_5016795163" evidence="1">
    <location>
        <begin position="20"/>
        <end position="1228"/>
    </location>
</feature>
<dbReference type="InterPro" id="IPR013783">
    <property type="entry name" value="Ig-like_fold"/>
</dbReference>
<gene>
    <name evidence="3" type="ORF">DQ356_03145</name>
</gene>
<comment type="caution">
    <text evidence="3">The sequence shown here is derived from an EMBL/GenBank/DDBJ whole genome shotgun (WGS) entry which is preliminary data.</text>
</comment>
<dbReference type="EMBL" id="QPIE01000002">
    <property type="protein sequence ID" value="RCU44030.1"/>
    <property type="molecule type" value="Genomic_DNA"/>
</dbReference>
<keyword evidence="1" id="KW-0732">Signal</keyword>
<accession>A0A368N1I3</accession>
<dbReference type="Pfam" id="PF13585">
    <property type="entry name" value="CHU_C"/>
    <property type="match status" value="1"/>
</dbReference>
<dbReference type="InterPro" id="IPR026341">
    <property type="entry name" value="T9SS_type_B"/>
</dbReference>